<dbReference type="InterPro" id="IPR013249">
    <property type="entry name" value="RNA_pol_sigma70_r4_t2"/>
</dbReference>
<evidence type="ECO:0000256" key="4">
    <source>
        <dbReference type="ARBA" id="ARBA00023163"/>
    </source>
</evidence>
<feature type="domain" description="RNA polymerase sigma-70 region 2" evidence="5">
    <location>
        <begin position="26"/>
        <end position="90"/>
    </location>
</feature>
<dbReference type="InterPro" id="IPR039425">
    <property type="entry name" value="RNA_pol_sigma-70-like"/>
</dbReference>
<dbReference type="SUPFAM" id="SSF88946">
    <property type="entry name" value="Sigma2 domain of RNA polymerase sigma factors"/>
    <property type="match status" value="1"/>
</dbReference>
<dbReference type="InterPro" id="IPR014284">
    <property type="entry name" value="RNA_pol_sigma-70_dom"/>
</dbReference>
<comment type="caution">
    <text evidence="7">The sequence shown here is derived from an EMBL/GenBank/DDBJ whole genome shotgun (WGS) entry which is preliminary data.</text>
</comment>
<dbReference type="SUPFAM" id="SSF88659">
    <property type="entry name" value="Sigma3 and sigma4 domains of RNA polymerase sigma factors"/>
    <property type="match status" value="1"/>
</dbReference>
<dbReference type="PANTHER" id="PTHR43133:SF46">
    <property type="entry name" value="RNA POLYMERASE SIGMA-70 FACTOR ECF SUBFAMILY"/>
    <property type="match status" value="1"/>
</dbReference>
<protein>
    <submittedName>
        <fullName evidence="7">Sigma-70 family RNA polymerase sigma factor</fullName>
    </submittedName>
</protein>
<dbReference type="EMBL" id="VBPA01000064">
    <property type="protein sequence ID" value="TMQ72381.1"/>
    <property type="molecule type" value="Genomic_DNA"/>
</dbReference>
<dbReference type="InterPro" id="IPR013325">
    <property type="entry name" value="RNA_pol_sigma_r2"/>
</dbReference>
<dbReference type="GO" id="GO:0003677">
    <property type="term" value="F:DNA binding"/>
    <property type="evidence" value="ECO:0007669"/>
    <property type="project" value="InterPro"/>
</dbReference>
<evidence type="ECO:0000259" key="6">
    <source>
        <dbReference type="Pfam" id="PF08281"/>
    </source>
</evidence>
<evidence type="ECO:0000259" key="5">
    <source>
        <dbReference type="Pfam" id="PF04542"/>
    </source>
</evidence>
<dbReference type="InterPro" id="IPR036388">
    <property type="entry name" value="WH-like_DNA-bd_sf"/>
</dbReference>
<evidence type="ECO:0000256" key="2">
    <source>
        <dbReference type="ARBA" id="ARBA00023015"/>
    </source>
</evidence>
<dbReference type="CDD" id="cd06171">
    <property type="entry name" value="Sigma70_r4"/>
    <property type="match status" value="1"/>
</dbReference>
<feature type="domain" description="RNA polymerase sigma factor 70 region 4 type 2" evidence="6">
    <location>
        <begin position="118"/>
        <end position="167"/>
    </location>
</feature>
<name>A0A538U913_UNCEI</name>
<comment type="similarity">
    <text evidence="1">Belongs to the sigma-70 factor family. ECF subfamily.</text>
</comment>
<dbReference type="Pfam" id="PF04542">
    <property type="entry name" value="Sigma70_r2"/>
    <property type="match status" value="1"/>
</dbReference>
<evidence type="ECO:0000313" key="7">
    <source>
        <dbReference type="EMBL" id="TMQ72381.1"/>
    </source>
</evidence>
<gene>
    <name evidence="7" type="ORF">E6K80_02935</name>
</gene>
<sequence>MASTAGVEATDAMLAAAGDGRAFERLYRSHVARIHSLARRMAGTEDANELTQEIFVRAWNKLSTFRGESAFGTWLYRLAINLILSHRQSRAIQRQRFEPGRELESLPSKPVSTDHRMDFEGAIAKLPRGARQVLVLHDVEGYRHEEIARMMRITVGTSKAQLHRARMLMRGALGA</sequence>
<dbReference type="GO" id="GO:0016987">
    <property type="term" value="F:sigma factor activity"/>
    <property type="evidence" value="ECO:0007669"/>
    <property type="project" value="UniProtKB-KW"/>
</dbReference>
<evidence type="ECO:0000256" key="1">
    <source>
        <dbReference type="ARBA" id="ARBA00010641"/>
    </source>
</evidence>
<dbReference type="Gene3D" id="1.10.1740.10">
    <property type="match status" value="1"/>
</dbReference>
<accession>A0A538U913</accession>
<proteinExistence type="inferred from homology"/>
<keyword evidence="2" id="KW-0805">Transcription regulation</keyword>
<dbReference type="Pfam" id="PF08281">
    <property type="entry name" value="Sigma70_r4_2"/>
    <property type="match status" value="1"/>
</dbReference>
<keyword evidence="4" id="KW-0804">Transcription</keyword>
<dbReference type="NCBIfam" id="TIGR02937">
    <property type="entry name" value="sigma70-ECF"/>
    <property type="match status" value="1"/>
</dbReference>
<evidence type="ECO:0000313" key="8">
    <source>
        <dbReference type="Proteomes" id="UP000319836"/>
    </source>
</evidence>
<organism evidence="7 8">
    <name type="scientific">Eiseniibacteriota bacterium</name>
    <dbReference type="NCBI Taxonomy" id="2212470"/>
    <lineage>
        <taxon>Bacteria</taxon>
        <taxon>Candidatus Eiseniibacteriota</taxon>
    </lineage>
</organism>
<dbReference type="Proteomes" id="UP000319836">
    <property type="component" value="Unassembled WGS sequence"/>
</dbReference>
<dbReference type="AlphaFoldDB" id="A0A538U913"/>
<dbReference type="Gene3D" id="1.10.10.10">
    <property type="entry name" value="Winged helix-like DNA-binding domain superfamily/Winged helix DNA-binding domain"/>
    <property type="match status" value="1"/>
</dbReference>
<dbReference type="InterPro" id="IPR007627">
    <property type="entry name" value="RNA_pol_sigma70_r2"/>
</dbReference>
<keyword evidence="3" id="KW-0731">Sigma factor</keyword>
<reference evidence="7 8" key="1">
    <citation type="journal article" date="2019" name="Nat. Microbiol.">
        <title>Mediterranean grassland soil C-N compound turnover is dependent on rainfall and depth, and is mediated by genomically divergent microorganisms.</title>
        <authorList>
            <person name="Diamond S."/>
            <person name="Andeer P.F."/>
            <person name="Li Z."/>
            <person name="Crits-Christoph A."/>
            <person name="Burstein D."/>
            <person name="Anantharaman K."/>
            <person name="Lane K.R."/>
            <person name="Thomas B.C."/>
            <person name="Pan C."/>
            <person name="Northen T.R."/>
            <person name="Banfield J.F."/>
        </authorList>
    </citation>
    <scope>NUCLEOTIDE SEQUENCE [LARGE SCALE GENOMIC DNA]</scope>
    <source>
        <strain evidence="7">WS_10</strain>
    </source>
</reference>
<evidence type="ECO:0000256" key="3">
    <source>
        <dbReference type="ARBA" id="ARBA00023082"/>
    </source>
</evidence>
<dbReference type="PANTHER" id="PTHR43133">
    <property type="entry name" value="RNA POLYMERASE ECF-TYPE SIGMA FACTO"/>
    <property type="match status" value="1"/>
</dbReference>
<dbReference type="GO" id="GO:0006352">
    <property type="term" value="P:DNA-templated transcription initiation"/>
    <property type="evidence" value="ECO:0007669"/>
    <property type="project" value="InterPro"/>
</dbReference>
<dbReference type="InterPro" id="IPR013324">
    <property type="entry name" value="RNA_pol_sigma_r3/r4-like"/>
</dbReference>